<keyword evidence="1" id="KW-0732">Signal</keyword>
<dbReference type="InterPro" id="IPR012854">
    <property type="entry name" value="Cu_amine_oxidase-like_N"/>
</dbReference>
<dbReference type="InterPro" id="IPR036582">
    <property type="entry name" value="Mao_N_sf"/>
</dbReference>
<dbReference type="Proteomes" id="UP000680638">
    <property type="component" value="Unassembled WGS sequence"/>
</dbReference>
<accession>A0ABQ4M454</accession>
<proteinExistence type="predicted"/>
<evidence type="ECO:0000256" key="1">
    <source>
        <dbReference type="SAM" id="SignalP"/>
    </source>
</evidence>
<dbReference type="Gene3D" id="3.30.457.10">
    <property type="entry name" value="Copper amine oxidase-like, N-terminal domain"/>
    <property type="match status" value="1"/>
</dbReference>
<dbReference type="Pfam" id="PF07833">
    <property type="entry name" value="Cu_amine_oxidN1"/>
    <property type="match status" value="1"/>
</dbReference>
<sequence length="92" mass="10495">MKKYVLGLFLTIFAICFFASTSFADEVQRPAVYVYNEKLTSDIIVAYGGTTMAPFREIFEKYNMNVQWDSKTKSVTATSKDRLTTIKLAEDD</sequence>
<feature type="domain" description="Copper amine oxidase-like N-terminal" evidence="2">
    <location>
        <begin position="45"/>
        <end position="88"/>
    </location>
</feature>
<name>A0ABQ4M454_9BACL</name>
<feature type="signal peptide" evidence="1">
    <location>
        <begin position="1"/>
        <end position="24"/>
    </location>
</feature>
<protein>
    <recommendedName>
        <fullName evidence="2">Copper amine oxidase-like N-terminal domain-containing protein</fullName>
    </recommendedName>
</protein>
<feature type="chain" id="PRO_5046776842" description="Copper amine oxidase-like N-terminal domain-containing protein" evidence="1">
    <location>
        <begin position="25"/>
        <end position="92"/>
    </location>
</feature>
<comment type="caution">
    <text evidence="3">The sequence shown here is derived from an EMBL/GenBank/DDBJ whole genome shotgun (WGS) entry which is preliminary data.</text>
</comment>
<evidence type="ECO:0000313" key="4">
    <source>
        <dbReference type="Proteomes" id="UP000680638"/>
    </source>
</evidence>
<gene>
    <name evidence="3" type="ORF">J21TS3_50920</name>
</gene>
<keyword evidence="4" id="KW-1185">Reference proteome</keyword>
<evidence type="ECO:0000313" key="3">
    <source>
        <dbReference type="EMBL" id="GIO70271.1"/>
    </source>
</evidence>
<reference evidence="3 4" key="1">
    <citation type="submission" date="2021-03" db="EMBL/GenBank/DDBJ databases">
        <title>Antimicrobial resistance genes in bacteria isolated from Japanese honey, and their potential for conferring macrolide and lincosamide resistance in the American foulbrood pathogen Paenibacillus larvae.</title>
        <authorList>
            <person name="Okamoto M."/>
            <person name="Kumagai M."/>
            <person name="Kanamori H."/>
            <person name="Takamatsu D."/>
        </authorList>
    </citation>
    <scope>NUCLEOTIDE SEQUENCE [LARGE SCALE GENOMIC DNA]</scope>
    <source>
        <strain evidence="3 4">J21TS3</strain>
    </source>
</reference>
<dbReference type="EMBL" id="BORW01000055">
    <property type="protein sequence ID" value="GIO70271.1"/>
    <property type="molecule type" value="Genomic_DNA"/>
</dbReference>
<dbReference type="RefSeq" id="WP_212952913.1">
    <property type="nucleotide sequence ID" value="NZ_BORW01000055.1"/>
</dbReference>
<dbReference type="SUPFAM" id="SSF55383">
    <property type="entry name" value="Copper amine oxidase, domain N"/>
    <property type="match status" value="1"/>
</dbReference>
<evidence type="ECO:0000259" key="2">
    <source>
        <dbReference type="Pfam" id="PF07833"/>
    </source>
</evidence>
<organism evidence="3 4">
    <name type="scientific">Paenibacillus cookii</name>
    <dbReference type="NCBI Taxonomy" id="157839"/>
    <lineage>
        <taxon>Bacteria</taxon>
        <taxon>Bacillati</taxon>
        <taxon>Bacillota</taxon>
        <taxon>Bacilli</taxon>
        <taxon>Bacillales</taxon>
        <taxon>Paenibacillaceae</taxon>
        <taxon>Paenibacillus</taxon>
    </lineage>
</organism>